<sequence>MADKQAAASGGRPTWDKEEWAAKAKAKDEQNAEYAKAAEQAMAEGKLPPRRKLGDDLPAPTKKLEFNDARKSDMDLNKNLNKTMLVQTSTTGKGPRGAGFYCEMCDRTFKDSLSYLDHINGRTHLRMLGMTTQVERSTLTQVRAKIASLRAATANAVTAKNFDFNQRLKSVKEAEEVERQRRREERKRKREKRREDEELTRMGIMRDDADARDVGIGAENGVGGGKGSNNKKRKTDQREADRRKAQAEQEVERAIQERDDMAAMMGFGGFGGSSKRK</sequence>
<dbReference type="GO" id="GO:0046540">
    <property type="term" value="C:U4/U6 x U5 tri-snRNP complex"/>
    <property type="evidence" value="ECO:0007669"/>
    <property type="project" value="TreeGrafter"/>
</dbReference>
<dbReference type="EMBL" id="KI669496">
    <property type="protein sequence ID" value="OCF36323.1"/>
    <property type="molecule type" value="Genomic_DNA"/>
</dbReference>
<proteinExistence type="predicted"/>
<evidence type="ECO:0000313" key="8">
    <source>
        <dbReference type="EMBL" id="OCF36323.1"/>
    </source>
</evidence>
<dbReference type="STRING" id="1296120.A0A1B9GZ67"/>
<keyword evidence="4" id="KW-0539">Nucleus</keyword>
<dbReference type="GO" id="GO:0005681">
    <property type="term" value="C:spliceosomal complex"/>
    <property type="evidence" value="ECO:0007669"/>
    <property type="project" value="InterPro"/>
</dbReference>
<feature type="region of interest" description="Disordered" evidence="6">
    <location>
        <begin position="173"/>
        <end position="277"/>
    </location>
</feature>
<reference evidence="8 9" key="1">
    <citation type="submission" date="2013-07" db="EMBL/GenBank/DDBJ databases">
        <title>The Genome Sequence of Cryptococcus heveanensis BCC8398.</title>
        <authorList>
            <consortium name="The Broad Institute Genome Sequencing Platform"/>
            <person name="Cuomo C."/>
            <person name="Litvintseva A."/>
            <person name="Chen Y."/>
            <person name="Heitman J."/>
            <person name="Sun S."/>
            <person name="Springer D."/>
            <person name="Dromer F."/>
            <person name="Young S.K."/>
            <person name="Zeng Q."/>
            <person name="Gargeya S."/>
            <person name="Fitzgerald M."/>
            <person name="Abouelleil A."/>
            <person name="Alvarado L."/>
            <person name="Berlin A.M."/>
            <person name="Chapman S.B."/>
            <person name="Dewar J."/>
            <person name="Goldberg J."/>
            <person name="Griggs A."/>
            <person name="Gujja S."/>
            <person name="Hansen M."/>
            <person name="Howarth C."/>
            <person name="Imamovic A."/>
            <person name="Larimer J."/>
            <person name="McCowan C."/>
            <person name="Murphy C."/>
            <person name="Pearson M."/>
            <person name="Priest M."/>
            <person name="Roberts A."/>
            <person name="Saif S."/>
            <person name="Shea T."/>
            <person name="Sykes S."/>
            <person name="Wortman J."/>
            <person name="Nusbaum C."/>
            <person name="Birren B."/>
        </authorList>
    </citation>
    <scope>NUCLEOTIDE SEQUENCE [LARGE SCALE GENOMIC DNA]</scope>
    <source>
        <strain evidence="8 9">BCC8398</strain>
    </source>
</reference>
<evidence type="ECO:0000313" key="9">
    <source>
        <dbReference type="Proteomes" id="UP000092666"/>
    </source>
</evidence>
<dbReference type="GO" id="GO:0000398">
    <property type="term" value="P:mRNA splicing, via spliceosome"/>
    <property type="evidence" value="ECO:0007669"/>
    <property type="project" value="InterPro"/>
</dbReference>
<evidence type="ECO:0000256" key="3">
    <source>
        <dbReference type="ARBA" id="ARBA00022833"/>
    </source>
</evidence>
<dbReference type="GO" id="GO:0008270">
    <property type="term" value="F:zinc ion binding"/>
    <property type="evidence" value="ECO:0007669"/>
    <property type="project" value="UniProtKB-KW"/>
</dbReference>
<dbReference type="PANTHER" id="PTHR45986">
    <property type="entry name" value="ZINC FINGER MATRIN-TYPE PROTEIN 2"/>
    <property type="match status" value="1"/>
</dbReference>
<keyword evidence="3" id="KW-0862">Zinc</keyword>
<evidence type="ECO:0000256" key="1">
    <source>
        <dbReference type="ARBA" id="ARBA00022723"/>
    </source>
</evidence>
<protein>
    <recommendedName>
        <fullName evidence="7">C2H2-type domain-containing protein</fullName>
    </recommendedName>
</protein>
<feature type="compositionally biased region" description="Gly residues" evidence="6">
    <location>
        <begin position="266"/>
        <end position="277"/>
    </location>
</feature>
<dbReference type="GO" id="GO:0003676">
    <property type="term" value="F:nucleic acid binding"/>
    <property type="evidence" value="ECO:0007669"/>
    <property type="project" value="InterPro"/>
</dbReference>
<organism evidence="8 9">
    <name type="scientific">Kwoniella heveanensis BCC8398</name>
    <dbReference type="NCBI Taxonomy" id="1296120"/>
    <lineage>
        <taxon>Eukaryota</taxon>
        <taxon>Fungi</taxon>
        <taxon>Dikarya</taxon>
        <taxon>Basidiomycota</taxon>
        <taxon>Agaricomycotina</taxon>
        <taxon>Tremellomycetes</taxon>
        <taxon>Tremellales</taxon>
        <taxon>Cryptococcaceae</taxon>
        <taxon>Kwoniella</taxon>
    </lineage>
</organism>
<evidence type="ECO:0000256" key="2">
    <source>
        <dbReference type="ARBA" id="ARBA00022771"/>
    </source>
</evidence>
<dbReference type="InterPro" id="IPR003604">
    <property type="entry name" value="Matrin/U1-like-C_Znf_C2H2"/>
</dbReference>
<keyword evidence="2 5" id="KW-0863">Zinc-finger</keyword>
<dbReference type="SUPFAM" id="SSF57667">
    <property type="entry name" value="beta-beta-alpha zinc fingers"/>
    <property type="match status" value="1"/>
</dbReference>
<dbReference type="InterPro" id="IPR022755">
    <property type="entry name" value="Znf_C2H2_jaz"/>
</dbReference>
<dbReference type="InterPro" id="IPR040107">
    <property type="entry name" value="Snu23"/>
</dbReference>
<evidence type="ECO:0000256" key="5">
    <source>
        <dbReference type="PROSITE-ProRule" id="PRU00042"/>
    </source>
</evidence>
<keyword evidence="9" id="KW-1185">Reference proteome</keyword>
<feature type="compositionally biased region" description="Basic and acidic residues" evidence="6">
    <location>
        <begin position="14"/>
        <end position="30"/>
    </location>
</feature>
<dbReference type="Pfam" id="PF12171">
    <property type="entry name" value="zf-C2H2_jaz"/>
    <property type="match status" value="1"/>
</dbReference>
<dbReference type="AlphaFoldDB" id="A0A1B9GZ67"/>
<feature type="compositionally biased region" description="Gly residues" evidence="6">
    <location>
        <begin position="218"/>
        <end position="227"/>
    </location>
</feature>
<dbReference type="SMART" id="SM00451">
    <property type="entry name" value="ZnF_U1"/>
    <property type="match status" value="1"/>
</dbReference>
<accession>A0A1B9GZ67</accession>
<feature type="compositionally biased region" description="Basic and acidic residues" evidence="6">
    <location>
        <begin position="173"/>
        <end position="183"/>
    </location>
</feature>
<feature type="compositionally biased region" description="Basic and acidic residues" evidence="6">
    <location>
        <begin position="193"/>
        <end position="213"/>
    </location>
</feature>
<dbReference type="PROSITE" id="PS00028">
    <property type="entry name" value="ZINC_FINGER_C2H2_1"/>
    <property type="match status" value="1"/>
</dbReference>
<gene>
    <name evidence="8" type="ORF">I316_02198</name>
</gene>
<dbReference type="PROSITE" id="PS50157">
    <property type="entry name" value="ZINC_FINGER_C2H2_2"/>
    <property type="match status" value="1"/>
</dbReference>
<evidence type="ECO:0000259" key="7">
    <source>
        <dbReference type="PROSITE" id="PS50157"/>
    </source>
</evidence>
<dbReference type="InterPro" id="IPR013087">
    <property type="entry name" value="Znf_C2H2_type"/>
</dbReference>
<name>A0A1B9GZ67_9TREE</name>
<evidence type="ECO:0000256" key="4">
    <source>
        <dbReference type="ARBA" id="ARBA00023242"/>
    </source>
</evidence>
<dbReference type="Gene3D" id="3.30.160.60">
    <property type="entry name" value="Classic Zinc Finger"/>
    <property type="match status" value="1"/>
</dbReference>
<dbReference type="InterPro" id="IPR036236">
    <property type="entry name" value="Znf_C2H2_sf"/>
</dbReference>
<feature type="compositionally biased region" description="Basic and acidic residues" evidence="6">
    <location>
        <begin position="236"/>
        <end position="261"/>
    </location>
</feature>
<evidence type="ECO:0000256" key="6">
    <source>
        <dbReference type="SAM" id="MobiDB-lite"/>
    </source>
</evidence>
<feature type="region of interest" description="Disordered" evidence="6">
    <location>
        <begin position="1"/>
        <end position="62"/>
    </location>
</feature>
<dbReference type="PANTHER" id="PTHR45986:SF1">
    <property type="entry name" value="ZINC FINGER MATRIN-TYPE PROTEIN 2"/>
    <property type="match status" value="1"/>
</dbReference>
<dbReference type="Proteomes" id="UP000092666">
    <property type="component" value="Unassembled WGS sequence"/>
</dbReference>
<keyword evidence="1" id="KW-0479">Metal-binding</keyword>
<reference evidence="9" key="2">
    <citation type="submission" date="2013-12" db="EMBL/GenBank/DDBJ databases">
        <title>Evolution of pathogenesis and genome organization in the Tremellales.</title>
        <authorList>
            <person name="Cuomo C."/>
            <person name="Litvintseva A."/>
            <person name="Heitman J."/>
            <person name="Chen Y."/>
            <person name="Sun S."/>
            <person name="Springer D."/>
            <person name="Dromer F."/>
            <person name="Young S."/>
            <person name="Zeng Q."/>
            <person name="Chapman S."/>
            <person name="Gujja S."/>
            <person name="Saif S."/>
            <person name="Birren B."/>
        </authorList>
    </citation>
    <scope>NUCLEOTIDE SEQUENCE [LARGE SCALE GENOMIC DNA]</scope>
    <source>
        <strain evidence="9">BCC8398</strain>
    </source>
</reference>
<feature type="compositionally biased region" description="Low complexity" evidence="6">
    <location>
        <begin position="32"/>
        <end position="44"/>
    </location>
</feature>
<feature type="domain" description="C2H2-type" evidence="7">
    <location>
        <begin position="100"/>
        <end position="124"/>
    </location>
</feature>
<dbReference type="OrthoDB" id="30343at2759"/>